<name>Q01YX5_SOLUE</name>
<dbReference type="Gene3D" id="1.25.40.10">
    <property type="entry name" value="Tetratricopeptide repeat domain"/>
    <property type="match status" value="1"/>
</dbReference>
<dbReference type="HOGENOM" id="CLU_688677_0_0_0"/>
<dbReference type="InParanoid" id="Q01YX5"/>
<dbReference type="PANTHER" id="PTHR33747">
    <property type="entry name" value="UPF0225 PROTEIN SCO1677"/>
    <property type="match status" value="1"/>
</dbReference>
<dbReference type="AlphaFoldDB" id="Q01YX5"/>
<gene>
    <name evidence="1" type="ordered locus">Acid_4176</name>
</gene>
<protein>
    <submittedName>
        <fullName evidence="1">SEC-C motif domain protein</fullName>
    </submittedName>
</protein>
<dbReference type="STRING" id="234267.Acid_4176"/>
<dbReference type="eggNOG" id="COG3012">
    <property type="taxonomic scope" value="Bacteria"/>
</dbReference>
<dbReference type="InterPro" id="IPR011990">
    <property type="entry name" value="TPR-like_helical_dom_sf"/>
</dbReference>
<dbReference type="InterPro" id="IPR004027">
    <property type="entry name" value="SEC_C_motif"/>
</dbReference>
<dbReference type="KEGG" id="sus:Acid_4176"/>
<dbReference type="SUPFAM" id="SSF48452">
    <property type="entry name" value="TPR-like"/>
    <property type="match status" value="1"/>
</dbReference>
<dbReference type="EMBL" id="CP000473">
    <property type="protein sequence ID" value="ABJ85140.1"/>
    <property type="molecule type" value="Genomic_DNA"/>
</dbReference>
<accession>Q01YX5</accession>
<proteinExistence type="predicted"/>
<sequence>MIFPPESIYELRQELAAKMESGQLTEAEVFRRALAVDPSDPAALRFYAFMAEQAGDKEAAERYGRRFILANPTSHEGYLLLGRVLSDTALAAAYRALGEEKLHFDPEARVDYDFPDEPPSREGEPEAVTRELEPHRLLHELFAAGIDSVEPALIDRIVAAGAACSPLLLGVLNACGEDILHETDDALVVRALALLGEIGDPASLPALAKFTALEDETLGGAARWAFLRIANRRPAEAIEVIRGLTVGAEALDLAGLAQQLCLMPDVPGRKEALLGLAVNLPELDDDGRALLVVSMITSAYVMEGANGALAAAIEAEHGAALNREARKELKSIRAEIDEARASWGTDQEPSIYEVVCDAFEPHDENETVVRQAPKIGRNDPCWCGSGKKYKKCHLDADSER</sequence>
<evidence type="ECO:0000313" key="1">
    <source>
        <dbReference type="EMBL" id="ABJ85140.1"/>
    </source>
</evidence>
<organism evidence="1">
    <name type="scientific">Solibacter usitatus (strain Ellin6076)</name>
    <dbReference type="NCBI Taxonomy" id="234267"/>
    <lineage>
        <taxon>Bacteria</taxon>
        <taxon>Pseudomonadati</taxon>
        <taxon>Acidobacteriota</taxon>
        <taxon>Terriglobia</taxon>
        <taxon>Bryobacterales</taxon>
        <taxon>Solibacteraceae</taxon>
        <taxon>Candidatus Solibacter</taxon>
    </lineage>
</organism>
<dbReference type="SUPFAM" id="SSF103642">
    <property type="entry name" value="Sec-C motif"/>
    <property type="match status" value="1"/>
</dbReference>
<dbReference type="PANTHER" id="PTHR33747:SF1">
    <property type="entry name" value="ADENYLATE CYCLASE-ASSOCIATED CAP C-TERMINAL DOMAIN-CONTAINING PROTEIN"/>
    <property type="match status" value="1"/>
</dbReference>
<dbReference type="Gene3D" id="3.10.450.50">
    <property type="match status" value="1"/>
</dbReference>
<reference evidence="1" key="1">
    <citation type="submission" date="2006-10" db="EMBL/GenBank/DDBJ databases">
        <title>Complete sequence of Solibacter usitatus Ellin6076.</title>
        <authorList>
            <consortium name="US DOE Joint Genome Institute"/>
            <person name="Copeland A."/>
            <person name="Lucas S."/>
            <person name="Lapidus A."/>
            <person name="Barry K."/>
            <person name="Detter J.C."/>
            <person name="Glavina del Rio T."/>
            <person name="Hammon N."/>
            <person name="Israni S."/>
            <person name="Dalin E."/>
            <person name="Tice H."/>
            <person name="Pitluck S."/>
            <person name="Thompson L.S."/>
            <person name="Brettin T."/>
            <person name="Bruce D."/>
            <person name="Han C."/>
            <person name="Tapia R."/>
            <person name="Gilna P."/>
            <person name="Schmutz J."/>
            <person name="Larimer F."/>
            <person name="Land M."/>
            <person name="Hauser L."/>
            <person name="Kyrpides N."/>
            <person name="Mikhailova N."/>
            <person name="Janssen P.H."/>
            <person name="Kuske C.R."/>
            <person name="Richardson P."/>
        </authorList>
    </citation>
    <scope>NUCLEOTIDE SEQUENCE</scope>
    <source>
        <strain evidence="1">Ellin6076</strain>
    </source>
</reference>
<dbReference type="Pfam" id="PF02810">
    <property type="entry name" value="SEC-C"/>
    <property type="match status" value="1"/>
</dbReference>